<evidence type="ECO:0000313" key="4">
    <source>
        <dbReference type="Proteomes" id="UP000054097"/>
    </source>
</evidence>
<sequence length="369" mass="40931">MAHFIEIASPSAVSPPPLTPPSIEVEEEEYLLRYPREEPTKIGPQPILMSSHQKRKRSKSDPSFDSISGNFLERQESLGKKQFLTSEMMPIPEMGTPALTYLATPSSTFSHDTPLLKSPSIQERGSFAYRTLSPTLPIADCVAHHGAGSLEAVPAPQSVEYPNSLGLFNLSEPDGIAGDELNPPGHTPSEDNEAGSVMSREDVEDQFDLMWKSRRPTDSRVFFQAPAPCLLNGSVCPLCDNDTLVGSYQCATTMKPFPQAAINRLLKRPQREKMTMSQKRMTNSHVRTGSSYPLSGTLPYLHPITTLEAGLLCATEGCTMKEFKTIDRGAFSLPLKEENYRSIFQSWLFTADQSEELSYDDLFDEPNTF</sequence>
<reference evidence="3" key="3">
    <citation type="submission" date="2015-02" db="EMBL/GenBank/DDBJ databases">
        <title>Evolutionary Origins and Diversification of the Mycorrhizal Mutualists.</title>
        <authorList>
            <consortium name="DOE Joint Genome Institute"/>
            <consortium name="Mycorrhizal Genomics Consortium"/>
            <person name="Kohler A."/>
            <person name="Kuo A."/>
            <person name="Nagy L.G."/>
            <person name="Floudas D."/>
            <person name="Copeland A."/>
            <person name="Barry K.W."/>
            <person name="Cichocki N."/>
            <person name="Veneault-Fourrey C."/>
            <person name="LaButti K."/>
            <person name="Lindquist E.A."/>
            <person name="Lipzen A."/>
            <person name="Lundell T."/>
            <person name="Morin E."/>
            <person name="Murat C."/>
            <person name="Riley R."/>
            <person name="Ohm R."/>
            <person name="Sun H."/>
            <person name="Tunlid A."/>
            <person name="Henrissat B."/>
            <person name="Grigoriev I.V."/>
            <person name="Hibbett D.S."/>
            <person name="Martin F."/>
        </authorList>
    </citation>
    <scope>NUCLEOTIDE SEQUENCE</scope>
    <source>
        <strain evidence="3">MAFF 305830</strain>
    </source>
</reference>
<feature type="compositionally biased region" description="Polar residues" evidence="1">
    <location>
        <begin position="275"/>
        <end position="290"/>
    </location>
</feature>
<reference evidence="3 4" key="1">
    <citation type="submission" date="2014-04" db="EMBL/GenBank/DDBJ databases">
        <authorList>
            <consortium name="DOE Joint Genome Institute"/>
            <person name="Kuo A."/>
            <person name="Zuccaro A."/>
            <person name="Kohler A."/>
            <person name="Nagy L.G."/>
            <person name="Floudas D."/>
            <person name="Copeland A."/>
            <person name="Barry K.W."/>
            <person name="Cichocki N."/>
            <person name="Veneault-Fourrey C."/>
            <person name="LaButti K."/>
            <person name="Lindquist E.A."/>
            <person name="Lipzen A."/>
            <person name="Lundell T."/>
            <person name="Morin E."/>
            <person name="Murat C."/>
            <person name="Sun H."/>
            <person name="Tunlid A."/>
            <person name="Henrissat B."/>
            <person name="Grigoriev I.V."/>
            <person name="Hibbett D.S."/>
            <person name="Martin F."/>
            <person name="Nordberg H.P."/>
            <person name="Cantor M.N."/>
            <person name="Hua S.X."/>
        </authorList>
    </citation>
    <scope>NUCLEOTIDE SEQUENCE [LARGE SCALE GENOMIC DNA]</scope>
    <source>
        <strain evidence="3 4">MAFF 305830</strain>
    </source>
</reference>
<organism evidence="3 4">
    <name type="scientific">Serendipita vermifera MAFF 305830</name>
    <dbReference type="NCBI Taxonomy" id="933852"/>
    <lineage>
        <taxon>Eukaryota</taxon>
        <taxon>Fungi</taxon>
        <taxon>Dikarya</taxon>
        <taxon>Basidiomycota</taxon>
        <taxon>Agaricomycotina</taxon>
        <taxon>Agaricomycetes</taxon>
        <taxon>Sebacinales</taxon>
        <taxon>Serendipitaceae</taxon>
        <taxon>Serendipita</taxon>
    </lineage>
</organism>
<keyword evidence="4" id="KW-1185">Reference proteome</keyword>
<protein>
    <submittedName>
        <fullName evidence="3">Uncharacterized protein</fullName>
    </submittedName>
</protein>
<dbReference type="AlphaFoldDB" id="A0A0C2X9E2"/>
<feature type="region of interest" description="Disordered" evidence="1">
    <location>
        <begin position="34"/>
        <end position="68"/>
    </location>
</feature>
<feature type="region of interest" description="Disordered" evidence="1">
    <location>
        <begin position="175"/>
        <end position="199"/>
    </location>
</feature>
<evidence type="ECO:0000313" key="3">
    <source>
        <dbReference type="EMBL" id="KIM25842.1"/>
    </source>
</evidence>
<dbReference type="EMBL" id="KN824311">
    <property type="protein sequence ID" value="KIM25842.1"/>
    <property type="molecule type" value="Genomic_DNA"/>
</dbReference>
<reference evidence="4" key="2">
    <citation type="submission" date="2015-01" db="EMBL/GenBank/DDBJ databases">
        <title>Evolutionary Origins and Diversification of the Mycorrhizal Mutualists.</title>
        <authorList>
            <consortium name="DOE Joint Genome Institute"/>
            <consortium name="Mycorrhizal Genomics Consortium"/>
            <person name="Kohler A."/>
            <person name="Kuo A."/>
            <person name="Nagy L.G."/>
            <person name="Floudas D."/>
            <person name="Copeland A."/>
            <person name="Barry K.W."/>
            <person name="Cichocki N."/>
            <person name="Veneault-Fourrey C."/>
            <person name="LaButti K."/>
            <person name="Lindquist E.A."/>
            <person name="Lipzen A."/>
            <person name="Lundell T."/>
            <person name="Morin E."/>
            <person name="Murat C."/>
            <person name="Riley R."/>
            <person name="Ohm R."/>
            <person name="Sun H."/>
            <person name="Tunlid A."/>
            <person name="Henrissat B."/>
            <person name="Grigoriev I.V."/>
            <person name="Hibbett D.S."/>
            <person name="Martin F."/>
        </authorList>
    </citation>
    <scope>NUCLEOTIDE SEQUENCE [LARGE SCALE GENOMIC DNA]</scope>
    <source>
        <strain evidence="2 4">MAFF 305830</strain>
    </source>
</reference>
<evidence type="ECO:0000313" key="2">
    <source>
        <dbReference type="EMBL" id="KIM19754.1"/>
    </source>
</evidence>
<dbReference type="EMBL" id="KN824555">
    <property type="protein sequence ID" value="KIM19754.1"/>
    <property type="molecule type" value="Genomic_DNA"/>
</dbReference>
<accession>A0A0C2X9E2</accession>
<dbReference type="Proteomes" id="UP000054097">
    <property type="component" value="Unassembled WGS sequence"/>
</dbReference>
<dbReference type="HOGENOM" id="CLU_750407_0_0_1"/>
<feature type="region of interest" description="Disordered" evidence="1">
    <location>
        <begin position="271"/>
        <end position="290"/>
    </location>
</feature>
<name>A0A0C2X9E2_SERVB</name>
<evidence type="ECO:0000256" key="1">
    <source>
        <dbReference type="SAM" id="MobiDB-lite"/>
    </source>
</evidence>
<gene>
    <name evidence="3" type="ORF">M408DRAFT_25955</name>
    <name evidence="2" type="ORF">M408DRAFT_334280</name>
</gene>
<proteinExistence type="predicted"/>